<dbReference type="EMBL" id="JBAKAX010000272">
    <property type="protein sequence ID" value="MEL0606599.1"/>
    <property type="molecule type" value="Genomic_DNA"/>
</dbReference>
<sequence length="43" mass="5151">SKVTPVKEIVDMINHQRQFELQVKLKKTADEIDERQDQLMRIV</sequence>
<dbReference type="Proteomes" id="UP001374952">
    <property type="component" value="Unassembled WGS sequence"/>
</dbReference>
<name>A0ACC6R9K7_9GAMM</name>
<keyword evidence="1" id="KW-0282">Flagellum</keyword>
<feature type="non-terminal residue" evidence="1">
    <location>
        <position position="1"/>
    </location>
</feature>
<accession>A0ACC6R9K7</accession>
<proteinExistence type="predicted"/>
<comment type="caution">
    <text evidence="1">The sequence shown here is derived from an EMBL/GenBank/DDBJ whole genome shotgun (WGS) entry which is preliminary data.</text>
</comment>
<protein>
    <submittedName>
        <fullName evidence="1">Flagellar basal body rod C-terminal domain-containing protein</fullName>
    </submittedName>
</protein>
<organism evidence="1 2">
    <name type="scientific">Pseudoalteromonas undina</name>
    <dbReference type="NCBI Taxonomy" id="43660"/>
    <lineage>
        <taxon>Bacteria</taxon>
        <taxon>Pseudomonadati</taxon>
        <taxon>Pseudomonadota</taxon>
        <taxon>Gammaproteobacteria</taxon>
        <taxon>Alteromonadales</taxon>
        <taxon>Pseudoalteromonadaceae</taxon>
        <taxon>Pseudoalteromonas</taxon>
    </lineage>
</organism>
<gene>
    <name evidence="1" type="ORF">V6250_20965</name>
</gene>
<keyword evidence="2" id="KW-1185">Reference proteome</keyword>
<reference evidence="1" key="1">
    <citation type="submission" date="2024-02" db="EMBL/GenBank/DDBJ databases">
        <title>Bacteria isolated from the canopy kelp, Nereocystis luetkeana.</title>
        <authorList>
            <person name="Pfister C.A."/>
            <person name="Younker I.T."/>
            <person name="Light S.H."/>
        </authorList>
    </citation>
    <scope>NUCLEOTIDE SEQUENCE</scope>
    <source>
        <strain evidence="1">TN.2.01</strain>
    </source>
</reference>
<evidence type="ECO:0000313" key="1">
    <source>
        <dbReference type="EMBL" id="MEL0606599.1"/>
    </source>
</evidence>
<evidence type="ECO:0000313" key="2">
    <source>
        <dbReference type="Proteomes" id="UP001374952"/>
    </source>
</evidence>
<keyword evidence="1" id="KW-0966">Cell projection</keyword>
<keyword evidence="1" id="KW-0969">Cilium</keyword>